<reference evidence="1 2" key="1">
    <citation type="submission" date="2018-09" db="EMBL/GenBank/DDBJ databases">
        <title>Alcanivorax profundi sp. nov., isolated from 1000 m-depth seawater of the Mariana Trench.</title>
        <authorList>
            <person name="Liu J."/>
        </authorList>
    </citation>
    <scope>NUCLEOTIDE SEQUENCE [LARGE SCALE GENOMIC DNA]</scope>
    <source>
        <strain evidence="1 2">MTEO17</strain>
    </source>
</reference>
<dbReference type="RefSeq" id="WP_119917842.1">
    <property type="nucleotide sequence ID" value="NZ_QYYA01000002.1"/>
</dbReference>
<proteinExistence type="predicted"/>
<comment type="caution">
    <text evidence="1">The sequence shown here is derived from an EMBL/GenBank/DDBJ whole genome shotgun (WGS) entry which is preliminary data.</text>
</comment>
<evidence type="ECO:0000313" key="2">
    <source>
        <dbReference type="Proteomes" id="UP000283734"/>
    </source>
</evidence>
<evidence type="ECO:0008006" key="3">
    <source>
        <dbReference type="Google" id="ProtNLM"/>
    </source>
</evidence>
<dbReference type="PROSITE" id="PS51257">
    <property type="entry name" value="PROKAR_LIPOPROTEIN"/>
    <property type="match status" value="1"/>
</dbReference>
<keyword evidence="2" id="KW-1185">Reference proteome</keyword>
<sequence>MKDITVLGIVMMLLAGCSGSVRQGPVVEQEISPAMLARTQSLGLPLSSQAMPRLANALAQAQQYCQLDERELKVEVRQQSRGGDSIPVVKVDCE</sequence>
<protein>
    <recommendedName>
        <fullName evidence="3">Lipoprotein</fullName>
    </recommendedName>
</protein>
<dbReference type="Proteomes" id="UP000283734">
    <property type="component" value="Unassembled WGS sequence"/>
</dbReference>
<evidence type="ECO:0000313" key="1">
    <source>
        <dbReference type="EMBL" id="RJG18415.1"/>
    </source>
</evidence>
<dbReference type="AlphaFoldDB" id="A0A418XZG2"/>
<name>A0A418XZG2_9GAMM</name>
<gene>
    <name evidence="1" type="ORF">D4A39_08050</name>
</gene>
<dbReference type="EMBL" id="QYYA01000002">
    <property type="protein sequence ID" value="RJG18415.1"/>
    <property type="molecule type" value="Genomic_DNA"/>
</dbReference>
<accession>A0A418XZG2</accession>
<organism evidence="1 2">
    <name type="scientific">Alcanivorax profundi</name>
    <dbReference type="NCBI Taxonomy" id="2338368"/>
    <lineage>
        <taxon>Bacteria</taxon>
        <taxon>Pseudomonadati</taxon>
        <taxon>Pseudomonadota</taxon>
        <taxon>Gammaproteobacteria</taxon>
        <taxon>Oceanospirillales</taxon>
        <taxon>Alcanivoracaceae</taxon>
        <taxon>Alcanivorax</taxon>
    </lineage>
</organism>